<dbReference type="SUPFAM" id="SSF53383">
    <property type="entry name" value="PLP-dependent transferases"/>
    <property type="match status" value="1"/>
</dbReference>
<name>A0ABT8IVI2_9MICO</name>
<evidence type="ECO:0000256" key="3">
    <source>
        <dbReference type="SAM" id="MobiDB-lite"/>
    </source>
</evidence>
<dbReference type="EMBL" id="JAROCB010000002">
    <property type="protein sequence ID" value="MDN4596683.1"/>
    <property type="molecule type" value="Genomic_DNA"/>
</dbReference>
<keyword evidence="2" id="KW-0663">Pyridoxal phosphate</keyword>
<comment type="similarity">
    <text evidence="1">Belongs to the class-III pyridoxal-phosphate-dependent aminotransferase family.</text>
</comment>
<dbReference type="Proteomes" id="UP001174210">
    <property type="component" value="Unassembled WGS sequence"/>
</dbReference>
<dbReference type="Gene3D" id="3.90.1150.10">
    <property type="entry name" value="Aspartate Aminotransferase, domain 1"/>
    <property type="match status" value="1"/>
</dbReference>
<dbReference type="PANTHER" id="PTHR43094:SF1">
    <property type="entry name" value="AMINOTRANSFERASE CLASS-III"/>
    <property type="match status" value="1"/>
</dbReference>
<dbReference type="Pfam" id="PF00202">
    <property type="entry name" value="Aminotran_3"/>
    <property type="match status" value="1"/>
</dbReference>
<keyword evidence="4" id="KW-0808">Transferase</keyword>
<evidence type="ECO:0000256" key="1">
    <source>
        <dbReference type="ARBA" id="ARBA00008954"/>
    </source>
</evidence>
<evidence type="ECO:0000313" key="5">
    <source>
        <dbReference type="Proteomes" id="UP001174210"/>
    </source>
</evidence>
<protein>
    <submittedName>
        <fullName evidence="4">Aminotransferase class III-fold pyridoxal phosphate-dependent enzyme</fullName>
    </submittedName>
</protein>
<keyword evidence="5" id="KW-1185">Reference proteome</keyword>
<accession>A0ABT8IVI2</accession>
<keyword evidence="4" id="KW-0032">Aminotransferase</keyword>
<reference evidence="4" key="1">
    <citation type="submission" date="2023-03" db="EMBL/GenBank/DDBJ databases">
        <title>MT1 and MT2 Draft Genomes of Novel Species.</title>
        <authorList>
            <person name="Venkateswaran K."/>
        </authorList>
    </citation>
    <scope>NUCLEOTIDE SEQUENCE</scope>
    <source>
        <strain evidence="4">F6_8S_P_1A</strain>
    </source>
</reference>
<organism evidence="4 5">
    <name type="scientific">Leifsonia virtsii</name>
    <dbReference type="NCBI Taxonomy" id="3035915"/>
    <lineage>
        <taxon>Bacteria</taxon>
        <taxon>Bacillati</taxon>
        <taxon>Actinomycetota</taxon>
        <taxon>Actinomycetes</taxon>
        <taxon>Micrococcales</taxon>
        <taxon>Microbacteriaceae</taxon>
        <taxon>Leifsonia</taxon>
    </lineage>
</organism>
<dbReference type="InterPro" id="IPR015421">
    <property type="entry name" value="PyrdxlP-dep_Trfase_major"/>
</dbReference>
<dbReference type="Gene3D" id="3.40.640.10">
    <property type="entry name" value="Type I PLP-dependent aspartate aminotransferase-like (Major domain)"/>
    <property type="match status" value="1"/>
</dbReference>
<dbReference type="InterPro" id="IPR015424">
    <property type="entry name" value="PyrdxlP-dep_Trfase"/>
</dbReference>
<evidence type="ECO:0000256" key="2">
    <source>
        <dbReference type="ARBA" id="ARBA00022898"/>
    </source>
</evidence>
<dbReference type="InterPro" id="IPR015422">
    <property type="entry name" value="PyrdxlP-dep_Trfase_small"/>
</dbReference>
<dbReference type="PANTHER" id="PTHR43094">
    <property type="entry name" value="AMINOTRANSFERASE"/>
    <property type="match status" value="1"/>
</dbReference>
<proteinExistence type="inferred from homology"/>
<comment type="caution">
    <text evidence="4">The sequence shown here is derived from an EMBL/GenBank/DDBJ whole genome shotgun (WGS) entry which is preliminary data.</text>
</comment>
<sequence>MTAHASHQEVPSALLKQNIAGSYPTAVRGLGVYLYDEDDREYLDGASGAMTASVGHGIPEVSQAMRRQAELLAFTYRTQFTNEPAEELARRVTAWAPGDLNTAFFVNSGSEATEYAIRAPVSYWATKGQPAKVKILSRQISYHGMTMGALSLSGHSARRPDYGSLLHPFPVAPPAYFYLQRLRARAFAICRLRSLRSLRLATATTRALRRLRPFLILVPERPEERSGGNGTWAPQSRPEAQGSNRRRHCTR</sequence>
<gene>
    <name evidence="4" type="ORF">P5G59_06000</name>
</gene>
<dbReference type="RefSeq" id="WP_301217014.1">
    <property type="nucleotide sequence ID" value="NZ_JAROCB010000002.1"/>
</dbReference>
<evidence type="ECO:0000313" key="4">
    <source>
        <dbReference type="EMBL" id="MDN4596683.1"/>
    </source>
</evidence>
<dbReference type="GO" id="GO:0008483">
    <property type="term" value="F:transaminase activity"/>
    <property type="evidence" value="ECO:0007669"/>
    <property type="project" value="UniProtKB-KW"/>
</dbReference>
<dbReference type="InterPro" id="IPR005814">
    <property type="entry name" value="Aminotrans_3"/>
</dbReference>
<feature type="region of interest" description="Disordered" evidence="3">
    <location>
        <begin position="222"/>
        <end position="251"/>
    </location>
</feature>